<dbReference type="SUPFAM" id="SSF50978">
    <property type="entry name" value="WD40 repeat-like"/>
    <property type="match status" value="1"/>
</dbReference>
<accession>A0A6F9DHT4</accession>
<reference evidence="1" key="1">
    <citation type="submission" date="2020-04" db="EMBL/GenBank/DDBJ databases">
        <authorList>
            <person name="Neveu A P."/>
        </authorList>
    </citation>
    <scope>NUCLEOTIDE SEQUENCE</scope>
    <source>
        <tissue evidence="1">Whole embryo</tissue>
    </source>
</reference>
<dbReference type="Gene3D" id="2.130.10.10">
    <property type="entry name" value="YVTN repeat-like/Quinoprotein amine dehydrogenase"/>
    <property type="match status" value="1"/>
</dbReference>
<evidence type="ECO:0000313" key="1">
    <source>
        <dbReference type="EMBL" id="CAB3262709.1"/>
    </source>
</evidence>
<dbReference type="InterPro" id="IPR015943">
    <property type="entry name" value="WD40/YVTN_repeat-like_dom_sf"/>
</dbReference>
<name>A0A6F9DHT4_9ASCI</name>
<dbReference type="AlphaFoldDB" id="A0A6F9DHT4"/>
<organism evidence="1">
    <name type="scientific">Phallusia mammillata</name>
    <dbReference type="NCBI Taxonomy" id="59560"/>
    <lineage>
        <taxon>Eukaryota</taxon>
        <taxon>Metazoa</taxon>
        <taxon>Chordata</taxon>
        <taxon>Tunicata</taxon>
        <taxon>Ascidiacea</taxon>
        <taxon>Phlebobranchia</taxon>
        <taxon>Ascidiidae</taxon>
        <taxon>Phallusia</taxon>
    </lineage>
</organism>
<sequence>MDRPFWSLEPTRNKALPGRNYTSGNVLGSSADVQANSEQIEKKKKIVNDLMALRRMKLIQQNRLRSYSSTSFDLPTVQAPQQIIPPLDKKNVVPLLQGTTLKNELDQAFGDDGLNKAASHFVTLTTEKQRPDSREKVQIQRKQFLDALTKKGRTNLQENRKKRVAKQQLLAEKQLELDDQATAVGLPGLHWRDQQSSPETLSEDLGYFVNETKKKISSMEHHVRVLKVRYADPPKPRRVYASASFELFKSTHRIPVGIASWIIDQILDDVYRKTSKDSANDSELIELLLKSDQQQWDDFQVEAVKRKITVDVLNDLIFESCNDLVRDLCAECFYLGLMSNVYPEDIILENAHNIATGSKERTKKPISKIVEQTWSGVKVTRSRTRFGLWTHSQATIREDSPIERKSPTIQKVATPPPPVVVESGADAEVVSSELAVSKKNSQFGNSPVLSEYALKEFNMWENFRAELPEFSLNSKQSIGISIASPSFDHKLLALGTLRGDILVHDMTWQPARPVRCVSFEGRTTDAIVSIQWSLDMSRLVTLSVNGCVVVWSLSYAPYVTISDLNSLEIEDEDINSQQLTALCVLETVKKDFTFQDGPLVTSTNELHLPSHVAFFPTISFAGTQDSIVVALKNGDMLKCNLSEVIRKRCTEQIMEDTLQRVEEVTYVWGIDAVPDKKVNKIGQEIEVELFRYHRHQLVELCFVKNNKEMVSVDVAYNICTWRHDSEFVNTFGWFTPYKKFKLSLVEEILVPQGADVIRFEDEVALKKKTKGKKTKSKLVVEKERRGVLREIQNSTLLEQKPWHTDEFPDELEGENKTKKLPKLISRIYAPPGYKQSDISAGGATFYLLTYRRETQLLVKFVERVYEPSTMQAVNVLQTFVPTAGDRIYFQLLFNEHLPKVRKHITIIDFDLQQYQLGNIGPIVVNISTENYDLCRAGVAARFSVSRVNQVFGTEYIAFNVVGNLQIYSLLSGRQVVHSPPNKEKAANINHGLILPPKINKINPGSHVLYLNPDGLTSFLVILPLLGNKTGVLSRVLKLNYDSSNDERKELQLSYKALQETREINQQSGSEDNFEIDWFKPEQACVDKIHTLREMPVELYIKMTLNSLLDIAVAKATQERIPQDTRKIVWKRDWERLQGYFKRDHHLDTENEDDLGPV</sequence>
<protein>
    <submittedName>
        <fullName evidence="1">Uncharacterized protein LOC100182110</fullName>
    </submittedName>
</protein>
<dbReference type="EMBL" id="LR786847">
    <property type="protein sequence ID" value="CAB3262709.1"/>
    <property type="molecule type" value="mRNA"/>
</dbReference>
<dbReference type="InterPro" id="IPR036322">
    <property type="entry name" value="WD40_repeat_dom_sf"/>
</dbReference>
<proteinExistence type="evidence at transcript level"/>
<gene>
    <name evidence="1" type="primary">LOC100182110</name>
</gene>